<dbReference type="Gene3D" id="1.10.287.110">
    <property type="entry name" value="DnaJ domain"/>
    <property type="match status" value="1"/>
</dbReference>
<evidence type="ECO:0000256" key="2">
    <source>
        <dbReference type="ARBA" id="ARBA00040158"/>
    </source>
</evidence>
<dbReference type="InterPro" id="IPR051948">
    <property type="entry name" value="Hsp70_co-chaperone_J-domain"/>
</dbReference>
<sequence>MNCDNLVLLVTAAFSILVIDLALAKDYYKILGVPRDANDRQIKKAFRKLAVKYHPDKNKAKDAEAKFREVAEAYEVLSDEKKRRQYDQFGSEGMNNDGFNFNQGFQSFDDIFKDFDFGFGNGHNQRGGGGGFKFSFGGGFDDFFDDDDEEDDEEDDFFGGGFKFSGFGDSFFSDDSFHSGRHRDDFYSEDNGDRFHRNVRHSEFKQTQSRGRSCRTVTRKVGNMVTTFTDCSIQSSWAGELTNVMGKLIIIKLGFPVPQVVEGTDKELLTTVVMGSKVGKLEWKPKLMVPWNIWWVLSTNCGSEGVSNEGVSRKQDFLEFYHNFGNFTSQVTQSSAFFSVIEHLFFSPLSIIVTISNT</sequence>
<name>A0A3M6U568_POCDA</name>
<dbReference type="SMART" id="SM00271">
    <property type="entry name" value="DnaJ"/>
    <property type="match status" value="1"/>
</dbReference>
<dbReference type="OrthoDB" id="552049at2759"/>
<dbReference type="Pfam" id="PF00226">
    <property type="entry name" value="DnaJ"/>
    <property type="match status" value="1"/>
</dbReference>
<evidence type="ECO:0000256" key="5">
    <source>
        <dbReference type="ARBA" id="ARBA00046365"/>
    </source>
</evidence>
<organism evidence="8 9">
    <name type="scientific">Pocillopora damicornis</name>
    <name type="common">Cauliflower coral</name>
    <name type="synonym">Millepora damicornis</name>
    <dbReference type="NCBI Taxonomy" id="46731"/>
    <lineage>
        <taxon>Eukaryota</taxon>
        <taxon>Metazoa</taxon>
        <taxon>Cnidaria</taxon>
        <taxon>Anthozoa</taxon>
        <taxon>Hexacorallia</taxon>
        <taxon>Scleractinia</taxon>
        <taxon>Astrocoeniina</taxon>
        <taxon>Pocilloporidae</taxon>
        <taxon>Pocillopora</taxon>
    </lineage>
</organism>
<dbReference type="AlphaFoldDB" id="A0A3M6U568"/>
<protein>
    <recommendedName>
        <fullName evidence="2">DnaJ homolog subfamily B member 9</fullName>
    </recommendedName>
    <alternativeName>
        <fullName evidence="3">Endoplasmic reticulum DNA J domain-containing protein 4</fullName>
    </alternativeName>
</protein>
<proteinExistence type="predicted"/>
<dbReference type="STRING" id="46731.A0A3M6U568"/>
<evidence type="ECO:0000256" key="1">
    <source>
        <dbReference type="ARBA" id="ARBA00023186"/>
    </source>
</evidence>
<dbReference type="GO" id="GO:0051787">
    <property type="term" value="F:misfolded protein binding"/>
    <property type="evidence" value="ECO:0007669"/>
    <property type="project" value="TreeGrafter"/>
</dbReference>
<keyword evidence="9" id="KW-1185">Reference proteome</keyword>
<reference evidence="8 9" key="1">
    <citation type="journal article" date="2018" name="Sci. Rep.">
        <title>Comparative analysis of the Pocillopora damicornis genome highlights role of immune system in coral evolution.</title>
        <authorList>
            <person name="Cunning R."/>
            <person name="Bay R.A."/>
            <person name="Gillette P."/>
            <person name="Baker A.C."/>
            <person name="Traylor-Knowles N."/>
        </authorList>
    </citation>
    <scope>NUCLEOTIDE SEQUENCE [LARGE SCALE GENOMIC DNA]</scope>
    <source>
        <strain evidence="8">RSMAS</strain>
        <tissue evidence="8">Whole animal</tissue>
    </source>
</reference>
<evidence type="ECO:0000313" key="8">
    <source>
        <dbReference type="EMBL" id="RMX48694.1"/>
    </source>
</evidence>
<dbReference type="SUPFAM" id="SSF46565">
    <property type="entry name" value="Chaperone J-domain"/>
    <property type="match status" value="1"/>
</dbReference>
<evidence type="ECO:0000313" key="9">
    <source>
        <dbReference type="Proteomes" id="UP000275408"/>
    </source>
</evidence>
<dbReference type="EMBL" id="RCHS01002240">
    <property type="protein sequence ID" value="RMX48694.1"/>
    <property type="molecule type" value="Genomic_DNA"/>
</dbReference>
<dbReference type="InterPro" id="IPR036869">
    <property type="entry name" value="J_dom_sf"/>
</dbReference>
<dbReference type="PROSITE" id="PS50076">
    <property type="entry name" value="DNAJ_2"/>
    <property type="match status" value="1"/>
</dbReference>
<evidence type="ECO:0000256" key="4">
    <source>
        <dbReference type="ARBA" id="ARBA00045428"/>
    </source>
</evidence>
<dbReference type="InterPro" id="IPR001623">
    <property type="entry name" value="DnaJ_domain"/>
</dbReference>
<evidence type="ECO:0000256" key="6">
    <source>
        <dbReference type="SAM" id="SignalP"/>
    </source>
</evidence>
<keyword evidence="1" id="KW-0143">Chaperone</keyword>
<keyword evidence="6" id="KW-0732">Signal</keyword>
<dbReference type="GO" id="GO:0036503">
    <property type="term" value="P:ERAD pathway"/>
    <property type="evidence" value="ECO:0007669"/>
    <property type="project" value="TreeGrafter"/>
</dbReference>
<dbReference type="PANTHER" id="PTHR44360:SF1">
    <property type="entry name" value="DNAJ HOMOLOG SUBFAMILY B MEMBER 9"/>
    <property type="match status" value="1"/>
</dbReference>
<dbReference type="InterPro" id="IPR018253">
    <property type="entry name" value="DnaJ_domain_CS"/>
</dbReference>
<dbReference type="PROSITE" id="PS00636">
    <property type="entry name" value="DNAJ_1"/>
    <property type="match status" value="1"/>
</dbReference>
<feature type="signal peptide" evidence="6">
    <location>
        <begin position="1"/>
        <end position="24"/>
    </location>
</feature>
<evidence type="ECO:0000256" key="3">
    <source>
        <dbReference type="ARBA" id="ARBA00041533"/>
    </source>
</evidence>
<comment type="function">
    <text evidence="4">Co-chaperone for Hsp70 protein HSPA5/BiP that acts as a key repressor of the ERN1/IRE1-mediated unfolded protein response (UPR). J domain-containing co-chaperones stimulate the ATPase activity of Hsp70 proteins and are required for efficient substrate recognition by Hsp70 proteins. In the unstressed endoplasmic reticulum, interacts with the luminal region of ERN1/IRE1 and selectively recruits HSPA5/BiP: HSPA5/BiP disrupts the dimerization of the active ERN1/IRE1 luminal region, thereby inactivating ERN1/IRE1. Also involved in endoplasmic reticulum-associated degradation (ERAD) of misfolded proteins. Required for survival of B-cell progenitors and normal antibody production.</text>
</comment>
<feature type="chain" id="PRO_5018130746" description="DnaJ homolog subfamily B member 9" evidence="6">
    <location>
        <begin position="25"/>
        <end position="358"/>
    </location>
</feature>
<dbReference type="PRINTS" id="PR00625">
    <property type="entry name" value="JDOMAIN"/>
</dbReference>
<dbReference type="GO" id="GO:0051087">
    <property type="term" value="F:protein-folding chaperone binding"/>
    <property type="evidence" value="ECO:0007669"/>
    <property type="project" value="TreeGrafter"/>
</dbReference>
<evidence type="ECO:0000259" key="7">
    <source>
        <dbReference type="PROSITE" id="PS50076"/>
    </source>
</evidence>
<dbReference type="Proteomes" id="UP000275408">
    <property type="component" value="Unassembled WGS sequence"/>
</dbReference>
<comment type="subunit">
    <text evidence="5">Interacts with HSPA5/BiP; interaction is direct. Interacts with ERN1/IRE1 (via the luminal region). Interacts with DERL1.</text>
</comment>
<dbReference type="GO" id="GO:0005783">
    <property type="term" value="C:endoplasmic reticulum"/>
    <property type="evidence" value="ECO:0007669"/>
    <property type="project" value="TreeGrafter"/>
</dbReference>
<dbReference type="CDD" id="cd06257">
    <property type="entry name" value="DnaJ"/>
    <property type="match status" value="1"/>
</dbReference>
<comment type="caution">
    <text evidence="8">The sequence shown here is derived from an EMBL/GenBank/DDBJ whole genome shotgun (WGS) entry which is preliminary data.</text>
</comment>
<feature type="domain" description="J" evidence="7">
    <location>
        <begin position="26"/>
        <end position="90"/>
    </location>
</feature>
<gene>
    <name evidence="8" type="ORF">pdam_00014330</name>
</gene>
<accession>A0A3M6U568</accession>
<dbReference type="PANTHER" id="PTHR44360">
    <property type="entry name" value="DNAJ HOMOLOG SUBFAMILY B MEMBER 9"/>
    <property type="match status" value="1"/>
</dbReference>